<feature type="transmembrane region" description="Helical" evidence="6">
    <location>
        <begin position="386"/>
        <end position="406"/>
    </location>
</feature>
<name>A0A285UCZ5_9BACL</name>
<keyword evidence="4 6" id="KW-1133">Transmembrane helix</keyword>
<dbReference type="InterPro" id="IPR051449">
    <property type="entry name" value="ABC-2_transporter_component"/>
</dbReference>
<evidence type="ECO:0000256" key="4">
    <source>
        <dbReference type="ARBA" id="ARBA00022989"/>
    </source>
</evidence>
<evidence type="ECO:0000259" key="7">
    <source>
        <dbReference type="Pfam" id="PF12698"/>
    </source>
</evidence>
<accession>A0A285UCZ5</accession>
<keyword evidence="2" id="KW-1003">Cell membrane</keyword>
<dbReference type="InterPro" id="IPR013525">
    <property type="entry name" value="ABC2_TM"/>
</dbReference>
<feature type="domain" description="ABC-2 type transporter transmembrane" evidence="7">
    <location>
        <begin position="28"/>
        <end position="403"/>
    </location>
</feature>
<organism evidence="8 9">
    <name type="scientific">Ureibacillus acetophenoni</name>
    <dbReference type="NCBI Taxonomy" id="614649"/>
    <lineage>
        <taxon>Bacteria</taxon>
        <taxon>Bacillati</taxon>
        <taxon>Bacillota</taxon>
        <taxon>Bacilli</taxon>
        <taxon>Bacillales</taxon>
        <taxon>Caryophanaceae</taxon>
        <taxon>Ureibacillus</taxon>
    </lineage>
</organism>
<reference evidence="9" key="1">
    <citation type="submission" date="2017-08" db="EMBL/GenBank/DDBJ databases">
        <authorList>
            <person name="Varghese N."/>
            <person name="Submissions S."/>
        </authorList>
    </citation>
    <scope>NUCLEOTIDE SEQUENCE [LARGE SCALE GENOMIC DNA]</scope>
    <source>
        <strain evidence="9">JC23</strain>
    </source>
</reference>
<dbReference type="PANTHER" id="PTHR30294:SF29">
    <property type="entry name" value="MULTIDRUG ABC TRANSPORTER PERMEASE YBHS-RELATED"/>
    <property type="match status" value="1"/>
</dbReference>
<evidence type="ECO:0000256" key="2">
    <source>
        <dbReference type="ARBA" id="ARBA00022475"/>
    </source>
</evidence>
<sequence length="412" mass="47525">MGDYPVRNIKNILFFIHQYVKQLQKKWKSLLLLFVFPILIISIVSFMVISLIDSPSDSKIAMALVDEDQTEETKMISSFLKTSFSQDGSVELTIMSEEEAIIQIEENEISAYIVLPKQFTESMYNGNSLTIPIVGNANQKTDSFIVKELVESFTRYIETAQANILTVYDYARKTDMSNDTYQNYRYELFIEFTLFTLAKDQLVKEKTITNIATSSPTHFFTLSGWFLAFTIWLFGLYTILRKDESPSLIIRLKLLGLTIWQNVLSRIIVSFACGLFLAWVGFLVIANYFSLNLYVVDYLRLMHYTTLYGLLILLGISIIDVWIKSVKMAMLIQILFLFFIIITSGSIIPSIYLPLSLQDVLPYIFSNEIFNWITDIALEDRNYAEFTRLTITTITGFVLLWLSTTVKERWGS</sequence>
<dbReference type="Pfam" id="PF12698">
    <property type="entry name" value="ABC2_membrane_3"/>
    <property type="match status" value="1"/>
</dbReference>
<dbReference type="Gene3D" id="3.40.1710.10">
    <property type="entry name" value="abc type-2 transporter like domain"/>
    <property type="match status" value="1"/>
</dbReference>
<feature type="transmembrane region" description="Helical" evidence="6">
    <location>
        <begin position="30"/>
        <end position="52"/>
    </location>
</feature>
<dbReference type="PANTHER" id="PTHR30294">
    <property type="entry name" value="MEMBRANE COMPONENT OF ABC TRANSPORTER YHHJ-RELATED"/>
    <property type="match status" value="1"/>
</dbReference>
<evidence type="ECO:0000313" key="9">
    <source>
        <dbReference type="Proteomes" id="UP000219252"/>
    </source>
</evidence>
<keyword evidence="5 6" id="KW-0472">Membrane</keyword>
<dbReference type="Proteomes" id="UP000219252">
    <property type="component" value="Unassembled WGS sequence"/>
</dbReference>
<gene>
    <name evidence="8" type="ORF">SAMN05877842_105139</name>
</gene>
<evidence type="ECO:0000256" key="3">
    <source>
        <dbReference type="ARBA" id="ARBA00022692"/>
    </source>
</evidence>
<proteinExistence type="predicted"/>
<dbReference type="GO" id="GO:0005886">
    <property type="term" value="C:plasma membrane"/>
    <property type="evidence" value="ECO:0007669"/>
    <property type="project" value="UniProtKB-SubCell"/>
</dbReference>
<evidence type="ECO:0000256" key="6">
    <source>
        <dbReference type="SAM" id="Phobius"/>
    </source>
</evidence>
<keyword evidence="3 6" id="KW-0812">Transmembrane</keyword>
<evidence type="ECO:0000256" key="5">
    <source>
        <dbReference type="ARBA" id="ARBA00023136"/>
    </source>
</evidence>
<dbReference type="GO" id="GO:0140359">
    <property type="term" value="F:ABC-type transporter activity"/>
    <property type="evidence" value="ECO:0007669"/>
    <property type="project" value="InterPro"/>
</dbReference>
<feature type="transmembrane region" description="Helical" evidence="6">
    <location>
        <begin position="301"/>
        <end position="323"/>
    </location>
</feature>
<feature type="transmembrane region" description="Helical" evidence="6">
    <location>
        <begin position="263"/>
        <end position="289"/>
    </location>
</feature>
<dbReference type="EMBL" id="OBQC01000005">
    <property type="protein sequence ID" value="SOC39278.1"/>
    <property type="molecule type" value="Genomic_DNA"/>
</dbReference>
<dbReference type="AlphaFoldDB" id="A0A285UCZ5"/>
<evidence type="ECO:0000256" key="1">
    <source>
        <dbReference type="ARBA" id="ARBA00004651"/>
    </source>
</evidence>
<keyword evidence="9" id="KW-1185">Reference proteome</keyword>
<protein>
    <submittedName>
        <fullName evidence="8">ABC-2 type transport system permease protein</fullName>
    </submittedName>
</protein>
<comment type="subcellular location">
    <subcellularLocation>
        <location evidence="1">Cell membrane</location>
        <topology evidence="1">Multi-pass membrane protein</topology>
    </subcellularLocation>
</comment>
<dbReference type="OrthoDB" id="2433097at2"/>
<feature type="transmembrane region" description="Helical" evidence="6">
    <location>
        <begin position="330"/>
        <end position="353"/>
    </location>
</feature>
<feature type="transmembrane region" description="Helical" evidence="6">
    <location>
        <begin position="219"/>
        <end position="240"/>
    </location>
</feature>
<evidence type="ECO:0000313" key="8">
    <source>
        <dbReference type="EMBL" id="SOC39278.1"/>
    </source>
</evidence>